<dbReference type="EMBL" id="AGNK02004934">
    <property type="status" value="NOT_ANNOTATED_CDS"/>
    <property type="molecule type" value="Genomic_DNA"/>
</dbReference>
<dbReference type="Gramene" id="KQK94597">
    <property type="protein sequence ID" value="KQK94597"/>
    <property type="gene ID" value="SETIT_028392mg"/>
</dbReference>
<name>K3ZP62_SETIT</name>
<dbReference type="AlphaFoldDB" id="K3ZP62"/>
<evidence type="ECO:0000313" key="1">
    <source>
        <dbReference type="EnsemblPlants" id="KQK94597"/>
    </source>
</evidence>
<dbReference type="InParanoid" id="K3ZP62"/>
<reference evidence="2" key="1">
    <citation type="journal article" date="2012" name="Nat. Biotechnol.">
        <title>Reference genome sequence of the model plant Setaria.</title>
        <authorList>
            <person name="Bennetzen J.L."/>
            <person name="Schmutz J."/>
            <person name="Wang H."/>
            <person name="Percifield R."/>
            <person name="Hawkins J."/>
            <person name="Pontaroli A.C."/>
            <person name="Estep M."/>
            <person name="Feng L."/>
            <person name="Vaughn J.N."/>
            <person name="Grimwood J."/>
            <person name="Jenkins J."/>
            <person name="Barry K."/>
            <person name="Lindquist E."/>
            <person name="Hellsten U."/>
            <person name="Deshpande S."/>
            <person name="Wang X."/>
            <person name="Wu X."/>
            <person name="Mitros T."/>
            <person name="Triplett J."/>
            <person name="Yang X."/>
            <person name="Ye C.Y."/>
            <person name="Mauro-Herrera M."/>
            <person name="Wang L."/>
            <person name="Li P."/>
            <person name="Sharma M."/>
            <person name="Sharma R."/>
            <person name="Ronald P.C."/>
            <person name="Panaud O."/>
            <person name="Kellogg E.A."/>
            <person name="Brutnell T.P."/>
            <person name="Doust A.N."/>
            <person name="Tuskan G.A."/>
            <person name="Rokhsar D."/>
            <person name="Devos K.M."/>
        </authorList>
    </citation>
    <scope>NUCLEOTIDE SEQUENCE [LARGE SCALE GENOMIC DNA]</scope>
    <source>
        <strain evidence="2">cv. Yugu1</strain>
    </source>
</reference>
<dbReference type="HOGENOM" id="CLU_3300348_0_0_1"/>
<accession>K3ZP62</accession>
<evidence type="ECO:0000313" key="2">
    <source>
        <dbReference type="Proteomes" id="UP000004995"/>
    </source>
</evidence>
<dbReference type="EnsemblPlants" id="KQK94597">
    <property type="protein sequence ID" value="KQK94597"/>
    <property type="gene ID" value="SETIT_028392mg"/>
</dbReference>
<organism evidence="1 2">
    <name type="scientific">Setaria italica</name>
    <name type="common">Foxtail millet</name>
    <name type="synonym">Panicum italicum</name>
    <dbReference type="NCBI Taxonomy" id="4555"/>
    <lineage>
        <taxon>Eukaryota</taxon>
        <taxon>Viridiplantae</taxon>
        <taxon>Streptophyta</taxon>
        <taxon>Embryophyta</taxon>
        <taxon>Tracheophyta</taxon>
        <taxon>Spermatophyta</taxon>
        <taxon>Magnoliopsida</taxon>
        <taxon>Liliopsida</taxon>
        <taxon>Poales</taxon>
        <taxon>Poaceae</taxon>
        <taxon>PACMAD clade</taxon>
        <taxon>Panicoideae</taxon>
        <taxon>Panicodae</taxon>
        <taxon>Paniceae</taxon>
        <taxon>Cenchrinae</taxon>
        <taxon>Setaria</taxon>
    </lineage>
</organism>
<dbReference type="Proteomes" id="UP000004995">
    <property type="component" value="Unassembled WGS sequence"/>
</dbReference>
<reference evidence="1" key="2">
    <citation type="submission" date="2018-08" db="UniProtKB">
        <authorList>
            <consortium name="EnsemblPlants"/>
        </authorList>
    </citation>
    <scope>IDENTIFICATION</scope>
    <source>
        <strain evidence="1">Yugu1</strain>
    </source>
</reference>
<proteinExistence type="predicted"/>
<sequence>MGVRLPTEMLWLVSAVIHQYKVSNQPPLYNLPWDMIGTLL</sequence>
<keyword evidence="2" id="KW-1185">Reference proteome</keyword>
<protein>
    <submittedName>
        <fullName evidence="1">Uncharacterized protein</fullName>
    </submittedName>
</protein>